<dbReference type="Proteomes" id="UP001307889">
    <property type="component" value="Chromosome 10"/>
</dbReference>
<evidence type="ECO:0000256" key="1">
    <source>
        <dbReference type="SAM" id="Phobius"/>
    </source>
</evidence>
<gene>
    <name evidence="2" type="ORF">NTJ_12403</name>
</gene>
<proteinExistence type="predicted"/>
<keyword evidence="1" id="KW-0472">Membrane</keyword>
<protein>
    <recommendedName>
        <fullName evidence="4">Ion transport domain-containing protein</fullName>
    </recommendedName>
</protein>
<keyword evidence="1" id="KW-1133">Transmembrane helix</keyword>
<name>A0ABN7B8V5_9HEMI</name>
<reference evidence="2 3" key="1">
    <citation type="submission" date="2023-09" db="EMBL/GenBank/DDBJ databases">
        <title>Nesidiocoris tenuis whole genome shotgun sequence.</title>
        <authorList>
            <person name="Shibata T."/>
            <person name="Shimoda M."/>
            <person name="Kobayashi T."/>
            <person name="Uehara T."/>
        </authorList>
    </citation>
    <scope>NUCLEOTIDE SEQUENCE [LARGE SCALE GENOMIC DNA]</scope>
    <source>
        <strain evidence="2 3">Japan</strain>
    </source>
</reference>
<sequence length="168" mass="19143">MDIPARLKTAILLENVHTRDLRKPCKAIGYVTMVIYGFLAVVLHVGGIIFLLSHEWTVRRLFYEAKEMEEAWMLHRSMFGYFLIKGLKEDNLSYILPLIVDTVVDLSACAAYVALQPFTSVYDEMTPRVIASLVCSVLVDLVILILPGNYYRRMTRGNLEAESEQPDV</sequence>
<evidence type="ECO:0000313" key="2">
    <source>
        <dbReference type="EMBL" id="BES99586.1"/>
    </source>
</evidence>
<feature type="transmembrane region" description="Helical" evidence="1">
    <location>
        <begin position="27"/>
        <end position="51"/>
    </location>
</feature>
<feature type="transmembrane region" description="Helical" evidence="1">
    <location>
        <begin position="94"/>
        <end position="115"/>
    </location>
</feature>
<keyword evidence="1" id="KW-0812">Transmembrane</keyword>
<accession>A0ABN7B8V5</accession>
<keyword evidence="3" id="KW-1185">Reference proteome</keyword>
<evidence type="ECO:0000313" key="3">
    <source>
        <dbReference type="Proteomes" id="UP001307889"/>
    </source>
</evidence>
<dbReference type="EMBL" id="AP028918">
    <property type="protein sequence ID" value="BES99586.1"/>
    <property type="molecule type" value="Genomic_DNA"/>
</dbReference>
<feature type="transmembrane region" description="Helical" evidence="1">
    <location>
        <begin position="127"/>
        <end position="146"/>
    </location>
</feature>
<organism evidence="2 3">
    <name type="scientific">Nesidiocoris tenuis</name>
    <dbReference type="NCBI Taxonomy" id="355587"/>
    <lineage>
        <taxon>Eukaryota</taxon>
        <taxon>Metazoa</taxon>
        <taxon>Ecdysozoa</taxon>
        <taxon>Arthropoda</taxon>
        <taxon>Hexapoda</taxon>
        <taxon>Insecta</taxon>
        <taxon>Pterygota</taxon>
        <taxon>Neoptera</taxon>
        <taxon>Paraneoptera</taxon>
        <taxon>Hemiptera</taxon>
        <taxon>Heteroptera</taxon>
        <taxon>Panheteroptera</taxon>
        <taxon>Cimicomorpha</taxon>
        <taxon>Miridae</taxon>
        <taxon>Dicyphina</taxon>
        <taxon>Nesidiocoris</taxon>
    </lineage>
</organism>
<evidence type="ECO:0008006" key="4">
    <source>
        <dbReference type="Google" id="ProtNLM"/>
    </source>
</evidence>